<organism evidence="2 3">
    <name type="scientific">Pigmentiphaga humi</name>
    <dbReference type="NCBI Taxonomy" id="2478468"/>
    <lineage>
        <taxon>Bacteria</taxon>
        <taxon>Pseudomonadati</taxon>
        <taxon>Pseudomonadota</taxon>
        <taxon>Betaproteobacteria</taxon>
        <taxon>Burkholderiales</taxon>
        <taxon>Alcaligenaceae</taxon>
        <taxon>Pigmentiphaga</taxon>
    </lineage>
</organism>
<proteinExistence type="predicted"/>
<dbReference type="OrthoDB" id="3790432at2"/>
<keyword evidence="3" id="KW-1185">Reference proteome</keyword>
<gene>
    <name evidence="2" type="ORF">PIGHUM_02114</name>
</gene>
<dbReference type="InterPro" id="IPR032708">
    <property type="entry name" value="McjB_C"/>
</dbReference>
<dbReference type="RefSeq" id="WP_124079565.1">
    <property type="nucleotide sequence ID" value="NZ_UWPJ01000017.1"/>
</dbReference>
<name>A0A3P4B186_9BURK</name>
<dbReference type="Pfam" id="PF13471">
    <property type="entry name" value="Transglut_core3"/>
    <property type="match status" value="1"/>
</dbReference>
<reference evidence="2 3" key="1">
    <citation type="submission" date="2018-10" db="EMBL/GenBank/DDBJ databases">
        <authorList>
            <person name="Criscuolo A."/>
        </authorList>
    </citation>
    <scope>NUCLEOTIDE SEQUENCE [LARGE SCALE GENOMIC DNA]</scope>
    <source>
        <strain evidence="2">DnA1</strain>
    </source>
</reference>
<protein>
    <recommendedName>
        <fullName evidence="1">Microcin J25-processing protein McjB C-terminal domain-containing protein</fullName>
    </recommendedName>
</protein>
<sequence>MAKNGIAVWMRKLATLRRLPFFVLCWLVPAWCLLGIGRALVLAVSFRRLAPWLGRQQQAPAPWVPLLSREQERRARLVGRVVRIAARYTPWESNCFPQAIAGRVLLGIYRVPYVLCFGLTKKAGSATPLAHAWVAAGPVPVTGGLSFGRYAVVGVFVSPGLEAR</sequence>
<feature type="domain" description="Microcin J25-processing protein McjB C-terminal" evidence="1">
    <location>
        <begin position="41"/>
        <end position="150"/>
    </location>
</feature>
<dbReference type="InterPro" id="IPR053521">
    <property type="entry name" value="McjB-like"/>
</dbReference>
<evidence type="ECO:0000259" key="1">
    <source>
        <dbReference type="Pfam" id="PF13471"/>
    </source>
</evidence>
<dbReference type="NCBIfam" id="NF033537">
    <property type="entry name" value="lasso_biosyn_B2"/>
    <property type="match status" value="1"/>
</dbReference>
<evidence type="ECO:0000313" key="2">
    <source>
        <dbReference type="EMBL" id="VCU70047.1"/>
    </source>
</evidence>
<accession>A0A3P4B186</accession>
<evidence type="ECO:0000313" key="3">
    <source>
        <dbReference type="Proteomes" id="UP000277294"/>
    </source>
</evidence>
<dbReference type="Proteomes" id="UP000277294">
    <property type="component" value="Unassembled WGS sequence"/>
</dbReference>
<dbReference type="EMBL" id="UWPJ01000017">
    <property type="protein sequence ID" value="VCU70047.1"/>
    <property type="molecule type" value="Genomic_DNA"/>
</dbReference>
<dbReference type="AlphaFoldDB" id="A0A3P4B186"/>